<dbReference type="EMBL" id="MDEO01000036">
    <property type="protein sequence ID" value="OCX13640.1"/>
    <property type="molecule type" value="Genomic_DNA"/>
</dbReference>
<protein>
    <recommendedName>
        <fullName evidence="3">DUF1178 domain-containing protein</fullName>
    </recommendedName>
</protein>
<dbReference type="InterPro" id="IPR009562">
    <property type="entry name" value="DUF1178"/>
</dbReference>
<accession>A0A1C2DFW3</accession>
<organism evidence="1 2">
    <name type="scientific">Mesorhizobium hungaricum</name>
    <dbReference type="NCBI Taxonomy" id="1566387"/>
    <lineage>
        <taxon>Bacteria</taxon>
        <taxon>Pseudomonadati</taxon>
        <taxon>Pseudomonadota</taxon>
        <taxon>Alphaproteobacteria</taxon>
        <taxon>Hyphomicrobiales</taxon>
        <taxon>Phyllobacteriaceae</taxon>
        <taxon>Mesorhizobium</taxon>
    </lineage>
</organism>
<gene>
    <name evidence="1" type="ORF">QV13_29755</name>
</gene>
<dbReference type="Proteomes" id="UP000094412">
    <property type="component" value="Unassembled WGS sequence"/>
</dbReference>
<name>A0A1C2DFW3_9HYPH</name>
<dbReference type="PIRSF" id="PIRSF032131">
    <property type="entry name" value="UCP032131"/>
    <property type="match status" value="1"/>
</dbReference>
<dbReference type="STRING" id="1566387.QV13_29755"/>
<reference evidence="1 2" key="1">
    <citation type="submission" date="2016-08" db="EMBL/GenBank/DDBJ databases">
        <title>Whole genome sequence of Mesorhizobium sp. strain UASWS1009 isolated from industrial sewage.</title>
        <authorList>
            <person name="Crovadore J."/>
            <person name="Calmin G."/>
            <person name="Chablais R."/>
            <person name="Cochard B."/>
            <person name="Lefort F."/>
        </authorList>
    </citation>
    <scope>NUCLEOTIDE SEQUENCE [LARGE SCALE GENOMIC DNA]</scope>
    <source>
        <strain evidence="1 2">UASWS1009</strain>
    </source>
</reference>
<sequence length="141" mass="15985">MIRFSLICEREHDFEGWFRSNDDFDKQKKRGFVECPVCGSHRVEKALMAPAVSTSRKQEKIGLAMGDQQRQAMAQLKALADKMRENSDYVGDKFAEEARKIHFGEADPRGIYGEATLDEAKSLAEDGVEFLPIPAFPDDRN</sequence>
<dbReference type="RefSeq" id="WP_024922657.1">
    <property type="nucleotide sequence ID" value="NZ_MDEO01000036.1"/>
</dbReference>
<evidence type="ECO:0000313" key="1">
    <source>
        <dbReference type="EMBL" id="OCX13640.1"/>
    </source>
</evidence>
<proteinExistence type="predicted"/>
<dbReference type="Pfam" id="PF06676">
    <property type="entry name" value="DUF1178"/>
    <property type="match status" value="1"/>
</dbReference>
<evidence type="ECO:0008006" key="3">
    <source>
        <dbReference type="Google" id="ProtNLM"/>
    </source>
</evidence>
<dbReference type="AlphaFoldDB" id="A0A1C2DFW3"/>
<evidence type="ECO:0000313" key="2">
    <source>
        <dbReference type="Proteomes" id="UP000094412"/>
    </source>
</evidence>
<dbReference type="OrthoDB" id="9799894at2"/>
<keyword evidence="2" id="KW-1185">Reference proteome</keyword>
<comment type="caution">
    <text evidence="1">The sequence shown here is derived from an EMBL/GenBank/DDBJ whole genome shotgun (WGS) entry which is preliminary data.</text>
</comment>